<protein>
    <submittedName>
        <fullName evidence="1">Uncharacterized protein</fullName>
    </submittedName>
</protein>
<name>A0A1I0F3L4_9BACI</name>
<reference evidence="2" key="1">
    <citation type="submission" date="2016-10" db="EMBL/GenBank/DDBJ databases">
        <authorList>
            <person name="Varghese N."/>
            <person name="Submissions S."/>
        </authorList>
    </citation>
    <scope>NUCLEOTIDE SEQUENCE [LARGE SCALE GENOMIC DNA]</scope>
    <source>
        <strain evidence="2">CGMCC 1.3566</strain>
    </source>
</reference>
<organism evidence="1 2">
    <name type="scientific">Salinibacillus kushneri</name>
    <dbReference type="NCBI Taxonomy" id="237682"/>
    <lineage>
        <taxon>Bacteria</taxon>
        <taxon>Bacillati</taxon>
        <taxon>Bacillota</taxon>
        <taxon>Bacilli</taxon>
        <taxon>Bacillales</taxon>
        <taxon>Bacillaceae</taxon>
        <taxon>Salinibacillus</taxon>
    </lineage>
</organism>
<dbReference type="AlphaFoldDB" id="A0A1I0F3L4"/>
<proteinExistence type="predicted"/>
<evidence type="ECO:0000313" key="1">
    <source>
        <dbReference type="EMBL" id="SET52417.1"/>
    </source>
</evidence>
<dbReference type="RefSeq" id="WP_093134515.1">
    <property type="nucleotide sequence ID" value="NZ_FOHJ01000005.1"/>
</dbReference>
<evidence type="ECO:0000313" key="2">
    <source>
        <dbReference type="Proteomes" id="UP000199095"/>
    </source>
</evidence>
<dbReference type="EMBL" id="FOHJ01000005">
    <property type="protein sequence ID" value="SET52417.1"/>
    <property type="molecule type" value="Genomic_DNA"/>
</dbReference>
<accession>A0A1I0F3L4</accession>
<sequence>MDFKEAKRSFILIDFRSAGKWNGSMICPLPKLWHNVYQYVRETNEDKIVRICLHFKVTIITIFVILK</sequence>
<dbReference type="OrthoDB" id="9808480at2"/>
<gene>
    <name evidence="1" type="ORF">SAMN05421676_105181</name>
</gene>
<dbReference type="Proteomes" id="UP000199095">
    <property type="component" value="Unassembled WGS sequence"/>
</dbReference>
<keyword evidence="2" id="KW-1185">Reference proteome</keyword>